<feature type="signal peptide" evidence="1">
    <location>
        <begin position="1"/>
        <end position="27"/>
    </location>
</feature>
<protein>
    <submittedName>
        <fullName evidence="3">Spore Coat Protein U domain protein</fullName>
    </submittedName>
</protein>
<feature type="chain" id="PRO_5006615704" evidence="1">
    <location>
        <begin position="28"/>
        <end position="315"/>
    </location>
</feature>
<keyword evidence="4" id="KW-1185">Reference proteome</keyword>
<dbReference type="InterPro" id="IPR007893">
    <property type="entry name" value="Spore_coat_U/FanG"/>
</dbReference>
<dbReference type="SMART" id="SM00972">
    <property type="entry name" value="SCPU"/>
    <property type="match status" value="2"/>
</dbReference>
<evidence type="ECO:0000256" key="1">
    <source>
        <dbReference type="SAM" id="SignalP"/>
    </source>
</evidence>
<keyword evidence="1" id="KW-0732">Signal</keyword>
<dbReference type="Proteomes" id="UP000236884">
    <property type="component" value="Chromosome"/>
</dbReference>
<proteinExistence type="predicted"/>
<sequence length="315" mass="32701">MSVIRRIAMLVGVVLALCFIAAPIAQAQSCSVSITNVAFGDVDVTLNTVIDVQATVSVTCSTLLGVRVCIDIGAGTGGGTNAANRRMINGANSLNYGLFSDPGRTVPWGSSRWPAGGGTDVFIDMNSGTQTRTLYARLYAGQQTALPLLYASTFTGLEASIRYGLLSGLLGCSLLTTTSSTTFTATANVPKTCRVSAGNINFGSNGLLLTNIDQASALSSTCTNTTPYWIGLNGGLQGATNPTQRKMMKGLEFVLYGLYRDNARSLPWGSTNGTNTVSGTGSGFAQPAQIFGRVAPQATPSPGGYQDTVVATINY</sequence>
<dbReference type="OrthoDB" id="7478692at2"/>
<dbReference type="RefSeq" id="WP_096354003.1">
    <property type="nucleotide sequence ID" value="NZ_AP014946.1"/>
</dbReference>
<accession>A0A0S3PT56</accession>
<keyword evidence="3" id="KW-0167">Capsid protein</keyword>
<dbReference type="PANTHER" id="PTHR37089:SF4">
    <property type="entry name" value="EXPORTED PROTEIN"/>
    <property type="match status" value="1"/>
</dbReference>
<keyword evidence="3" id="KW-0946">Virion</keyword>
<dbReference type="AlphaFoldDB" id="A0A0S3PT56"/>
<dbReference type="Pfam" id="PF05229">
    <property type="entry name" value="SCPU"/>
    <property type="match status" value="2"/>
</dbReference>
<gene>
    <name evidence="3" type="ORF">GJW-30_1_01619</name>
</gene>
<feature type="domain" description="Spore coat protein U/FanG" evidence="2">
    <location>
        <begin position="24"/>
        <end position="155"/>
    </location>
</feature>
<evidence type="ECO:0000313" key="4">
    <source>
        <dbReference type="Proteomes" id="UP000236884"/>
    </source>
</evidence>
<dbReference type="KEGG" id="vgo:GJW-30_1_01619"/>
<dbReference type="InterPro" id="IPR053167">
    <property type="entry name" value="Spore_coat_component"/>
</dbReference>
<name>A0A0S3PT56_9BRAD</name>
<dbReference type="PANTHER" id="PTHR37089">
    <property type="entry name" value="PROTEIN U-RELATED"/>
    <property type="match status" value="1"/>
</dbReference>
<organism evidence="3 4">
    <name type="scientific">Variibacter gotjawalensis</name>
    <dbReference type="NCBI Taxonomy" id="1333996"/>
    <lineage>
        <taxon>Bacteria</taxon>
        <taxon>Pseudomonadati</taxon>
        <taxon>Pseudomonadota</taxon>
        <taxon>Alphaproteobacteria</taxon>
        <taxon>Hyphomicrobiales</taxon>
        <taxon>Nitrobacteraceae</taxon>
        <taxon>Variibacter</taxon>
    </lineage>
</organism>
<evidence type="ECO:0000313" key="3">
    <source>
        <dbReference type="EMBL" id="BAT59090.1"/>
    </source>
</evidence>
<feature type="domain" description="Spore coat protein U/FanG" evidence="2">
    <location>
        <begin position="181"/>
        <end position="312"/>
    </location>
</feature>
<dbReference type="EMBL" id="AP014946">
    <property type="protein sequence ID" value="BAT59090.1"/>
    <property type="molecule type" value="Genomic_DNA"/>
</dbReference>
<reference evidence="3 4" key="1">
    <citation type="submission" date="2015-08" db="EMBL/GenBank/DDBJ databases">
        <title>Investigation of the bacterial diversity of lava forest soil.</title>
        <authorList>
            <person name="Lee J.S."/>
        </authorList>
    </citation>
    <scope>NUCLEOTIDE SEQUENCE [LARGE SCALE GENOMIC DNA]</scope>
    <source>
        <strain evidence="3 4">GJW-30</strain>
    </source>
</reference>
<evidence type="ECO:0000259" key="2">
    <source>
        <dbReference type="Pfam" id="PF05229"/>
    </source>
</evidence>